<dbReference type="PIRSF" id="PIRSF002162">
    <property type="entry name" value="Ribosomal_L6"/>
    <property type="match status" value="1"/>
</dbReference>
<dbReference type="GO" id="GO:0003735">
    <property type="term" value="F:structural constituent of ribosome"/>
    <property type="evidence" value="ECO:0007669"/>
    <property type="project" value="UniProtKB-UniRule"/>
</dbReference>
<dbReference type="SUPFAM" id="SSF56053">
    <property type="entry name" value="Ribosomal protein L6"/>
    <property type="match status" value="2"/>
</dbReference>
<dbReference type="InterPro" id="IPR020040">
    <property type="entry name" value="Ribosomal_uL6_a/b-dom"/>
</dbReference>
<dbReference type="PRINTS" id="PR00059">
    <property type="entry name" value="RIBOSOMALL6"/>
</dbReference>
<sequence length="182" mass="19485">MSRIGKMPIKVPPGVTVDIKGNDVTVKGPKGTLNRTFRPEVTITRDGDYLVVAPVGTDKAARSFFGLSRTLLDNMIVGVKDGFDKNLEIVGVGMRADKDGNNIIFKVGYSHTVTVAPPAGITLSVDGTTKVKVSGINKEEVGQMAAEIRSIRKPDHYMGKGIRYAGEYVRIKPGKAIGKGAK</sequence>
<dbReference type="GO" id="GO:0002181">
    <property type="term" value="P:cytoplasmic translation"/>
    <property type="evidence" value="ECO:0007669"/>
    <property type="project" value="TreeGrafter"/>
</dbReference>
<keyword evidence="4 5" id="KW-0687">Ribonucleoprotein</keyword>
<dbReference type="RefSeq" id="WP_041341439.1">
    <property type="nucleotide sequence ID" value="NZ_CP141531.1"/>
</dbReference>
<dbReference type="GO" id="GO:0022625">
    <property type="term" value="C:cytosolic large ribosomal subunit"/>
    <property type="evidence" value="ECO:0007669"/>
    <property type="project" value="UniProtKB-UniRule"/>
</dbReference>
<dbReference type="FunFam" id="3.90.930.12:FF:000002">
    <property type="entry name" value="50S ribosomal protein L6"/>
    <property type="match status" value="1"/>
</dbReference>
<accession>A0A0V8M4J5</accession>
<keyword evidence="1 5" id="KW-0699">rRNA-binding</keyword>
<keyword evidence="3 5" id="KW-0689">Ribosomal protein</keyword>
<dbReference type="PANTHER" id="PTHR11655">
    <property type="entry name" value="60S/50S RIBOSOMAL PROTEIN L6/L9"/>
    <property type="match status" value="1"/>
</dbReference>
<comment type="subunit">
    <text evidence="5">Part of the 50S ribosomal subunit.</text>
</comment>
<evidence type="ECO:0000256" key="7">
    <source>
        <dbReference type="RuleBase" id="RU003870"/>
    </source>
</evidence>
<dbReference type="AlphaFoldDB" id="A0A0V8M4J5"/>
<evidence type="ECO:0000313" key="11">
    <source>
        <dbReference type="Proteomes" id="UP000053577"/>
    </source>
</evidence>
<dbReference type="Pfam" id="PF00347">
    <property type="entry name" value="Ribosomal_L6"/>
    <property type="match status" value="2"/>
</dbReference>
<comment type="function">
    <text evidence="5 7">This protein binds to the 23S rRNA, and is important in its secondary structure. It is located near the subunit interface in the base of the L7/L12 stalk, and near the tRNA binding site of the peptidyltransferase center.</text>
</comment>
<dbReference type="InterPro" id="IPR036789">
    <property type="entry name" value="Ribosomal_uL6-like_a/b-dom_sf"/>
</dbReference>
<feature type="domain" description="Large ribosomal subunit protein uL6 alpha-beta" evidence="8">
    <location>
        <begin position="90"/>
        <end position="164"/>
    </location>
</feature>
<dbReference type="NCBIfam" id="TIGR03654">
    <property type="entry name" value="L6_bact"/>
    <property type="match status" value="1"/>
</dbReference>
<gene>
    <name evidence="5 10" type="primary">rplF</name>
    <name evidence="9" type="ORF">DA01_01620</name>
    <name evidence="10" type="ORF">VLL09_02835</name>
</gene>
<evidence type="ECO:0000256" key="5">
    <source>
        <dbReference type="HAMAP-Rule" id="MF_01365"/>
    </source>
</evidence>
<dbReference type="InterPro" id="IPR019906">
    <property type="entry name" value="Ribosomal_uL6_bac-type"/>
</dbReference>
<dbReference type="Proteomes" id="UP000053577">
    <property type="component" value="Unassembled WGS sequence"/>
</dbReference>
<dbReference type="OrthoDB" id="9805007at2"/>
<evidence type="ECO:0000256" key="4">
    <source>
        <dbReference type="ARBA" id="ARBA00023274"/>
    </source>
</evidence>
<protein>
    <recommendedName>
        <fullName evidence="5">Large ribosomal subunit protein uL6</fullName>
    </recommendedName>
</protein>
<evidence type="ECO:0000256" key="6">
    <source>
        <dbReference type="RuleBase" id="RU003869"/>
    </source>
</evidence>
<proteinExistence type="inferred from homology"/>
<evidence type="ECO:0000313" key="10">
    <source>
        <dbReference type="EMBL" id="WRO07839.1"/>
    </source>
</evidence>
<evidence type="ECO:0000256" key="1">
    <source>
        <dbReference type="ARBA" id="ARBA00022730"/>
    </source>
</evidence>
<reference evidence="9 11" key="1">
    <citation type="journal article" date="2015" name="Sci. Rep.">
        <title>A comparative genomics and reductive dehalogenase gene transcription study of two chloroethene-respiring bacteria, Dehalococcoides mccartyi strains MB and 11a.</title>
        <authorList>
            <person name="Low A."/>
            <person name="Shen Z."/>
            <person name="Cheng D."/>
            <person name="Rogers M.J."/>
            <person name="Lee P.K."/>
            <person name="He J."/>
        </authorList>
    </citation>
    <scope>NUCLEOTIDE SEQUENCE [LARGE SCALE GENOMIC DNA]</scope>
    <source>
        <strain evidence="9 11">MB</strain>
    </source>
</reference>
<reference evidence="10" key="2">
    <citation type="submission" date="2023-12" db="EMBL/GenBank/DDBJ databases">
        <title>Isolation of organohalide respiring bacteria Dehalococcoides mccartyi strain GPTCE1 in groundwater collected near a chemical plant in Suzhou, China.</title>
        <authorList>
            <person name="Liu G."/>
        </authorList>
    </citation>
    <scope>NUCLEOTIDE SEQUENCE</scope>
    <source>
        <strain evidence="10">GPTCE1</strain>
    </source>
</reference>
<comment type="similarity">
    <text evidence="5 6">Belongs to the universal ribosomal protein uL6 family.</text>
</comment>
<dbReference type="GO" id="GO:0019843">
    <property type="term" value="F:rRNA binding"/>
    <property type="evidence" value="ECO:0007669"/>
    <property type="project" value="UniProtKB-UniRule"/>
</dbReference>
<name>A0A0V8M4J5_9CHLR</name>
<dbReference type="Gene3D" id="3.90.930.12">
    <property type="entry name" value="Ribosomal protein L6, alpha-beta domain"/>
    <property type="match status" value="2"/>
</dbReference>
<evidence type="ECO:0000256" key="3">
    <source>
        <dbReference type="ARBA" id="ARBA00022980"/>
    </source>
</evidence>
<feature type="domain" description="Large ribosomal subunit protein uL6 alpha-beta" evidence="8">
    <location>
        <begin position="11"/>
        <end position="82"/>
    </location>
</feature>
<dbReference type="HAMAP" id="MF_01365_B">
    <property type="entry name" value="Ribosomal_uL6_B"/>
    <property type="match status" value="1"/>
</dbReference>
<keyword evidence="2 5" id="KW-0694">RNA-binding</keyword>
<evidence type="ECO:0000259" key="8">
    <source>
        <dbReference type="Pfam" id="PF00347"/>
    </source>
</evidence>
<dbReference type="InterPro" id="IPR000702">
    <property type="entry name" value="Ribosomal_uL6-like"/>
</dbReference>
<dbReference type="PANTHER" id="PTHR11655:SF14">
    <property type="entry name" value="LARGE RIBOSOMAL SUBUNIT PROTEIN UL6M"/>
    <property type="match status" value="1"/>
</dbReference>
<dbReference type="PATRIC" id="fig|61435.5.peg.329"/>
<organism evidence="9 11">
    <name type="scientific">Dehalococcoides mccartyi</name>
    <dbReference type="NCBI Taxonomy" id="61435"/>
    <lineage>
        <taxon>Bacteria</taxon>
        <taxon>Bacillati</taxon>
        <taxon>Chloroflexota</taxon>
        <taxon>Dehalococcoidia</taxon>
        <taxon>Dehalococcoidales</taxon>
        <taxon>Dehalococcoidaceae</taxon>
        <taxon>Dehalococcoides</taxon>
    </lineage>
</organism>
<dbReference type="eggNOG" id="COG0097">
    <property type="taxonomic scope" value="Bacteria"/>
</dbReference>
<dbReference type="Proteomes" id="UP001327986">
    <property type="component" value="Chromosome"/>
</dbReference>
<dbReference type="EMBL" id="CP141531">
    <property type="protein sequence ID" value="WRO07839.1"/>
    <property type="molecule type" value="Genomic_DNA"/>
</dbReference>
<evidence type="ECO:0000313" key="9">
    <source>
        <dbReference type="EMBL" id="KSV18701.1"/>
    </source>
</evidence>
<evidence type="ECO:0000256" key="2">
    <source>
        <dbReference type="ARBA" id="ARBA00022884"/>
    </source>
</evidence>
<dbReference type="EMBL" id="JGYD01000010">
    <property type="protein sequence ID" value="KSV18701.1"/>
    <property type="molecule type" value="Genomic_DNA"/>
</dbReference>